<dbReference type="EMBL" id="KV454011">
    <property type="protein sequence ID" value="ODV98258.1"/>
    <property type="molecule type" value="Genomic_DNA"/>
</dbReference>
<evidence type="ECO:0000256" key="1">
    <source>
        <dbReference type="ARBA" id="ARBA00004173"/>
    </source>
</evidence>
<evidence type="ECO:0000256" key="4">
    <source>
        <dbReference type="ARBA" id="ARBA00023128"/>
    </source>
</evidence>
<evidence type="ECO:0000256" key="3">
    <source>
        <dbReference type="ARBA" id="ARBA00022946"/>
    </source>
</evidence>
<proteinExistence type="inferred from homology"/>
<dbReference type="InterPro" id="IPR023335">
    <property type="entry name" value="ATP12_ortho_dom_sf"/>
</dbReference>
<dbReference type="SUPFAM" id="SSF160909">
    <property type="entry name" value="ATP12-like"/>
    <property type="match status" value="1"/>
</dbReference>
<dbReference type="STRING" id="669874.A0A1E4U2Y8"/>
<dbReference type="Gene3D" id="3.30.2180.10">
    <property type="entry name" value="ATP12-like"/>
    <property type="match status" value="1"/>
</dbReference>
<keyword evidence="4" id="KW-0496">Mitochondrion</keyword>
<dbReference type="GO" id="GO:0033615">
    <property type="term" value="P:mitochondrial proton-transporting ATP synthase complex assembly"/>
    <property type="evidence" value="ECO:0007669"/>
    <property type="project" value="EnsemblFungi"/>
</dbReference>
<evidence type="ECO:0000313" key="6">
    <source>
        <dbReference type="EMBL" id="ODV98258.1"/>
    </source>
</evidence>
<comment type="subcellular location">
    <subcellularLocation>
        <location evidence="1">Mitochondrion</location>
    </subcellularLocation>
</comment>
<organism evidence="6 7">
    <name type="scientific">Pachysolen tannophilus NRRL Y-2460</name>
    <dbReference type="NCBI Taxonomy" id="669874"/>
    <lineage>
        <taxon>Eukaryota</taxon>
        <taxon>Fungi</taxon>
        <taxon>Dikarya</taxon>
        <taxon>Ascomycota</taxon>
        <taxon>Saccharomycotina</taxon>
        <taxon>Pichiomycetes</taxon>
        <taxon>Pachysolenaceae</taxon>
        <taxon>Pachysolen</taxon>
    </lineage>
</organism>
<evidence type="ECO:0008006" key="8">
    <source>
        <dbReference type="Google" id="ProtNLM"/>
    </source>
</evidence>
<keyword evidence="7" id="KW-1185">Reference proteome</keyword>
<keyword evidence="5" id="KW-0143">Chaperone</keyword>
<dbReference type="OrthoDB" id="5322896at2759"/>
<evidence type="ECO:0000256" key="2">
    <source>
        <dbReference type="ARBA" id="ARBA00008231"/>
    </source>
</evidence>
<dbReference type="GO" id="GO:0019904">
    <property type="term" value="F:protein domain specific binding"/>
    <property type="evidence" value="ECO:0007669"/>
    <property type="project" value="EnsemblFungi"/>
</dbReference>
<evidence type="ECO:0000313" key="7">
    <source>
        <dbReference type="Proteomes" id="UP000094236"/>
    </source>
</evidence>
<reference evidence="7" key="1">
    <citation type="submission" date="2016-05" db="EMBL/GenBank/DDBJ databases">
        <title>Comparative genomics of biotechnologically important yeasts.</title>
        <authorList>
            <consortium name="DOE Joint Genome Institute"/>
            <person name="Riley R."/>
            <person name="Haridas S."/>
            <person name="Wolfe K.H."/>
            <person name="Lopes M.R."/>
            <person name="Hittinger C.T."/>
            <person name="Goker M."/>
            <person name="Salamov A."/>
            <person name="Wisecaver J."/>
            <person name="Long T.M."/>
            <person name="Aerts A.L."/>
            <person name="Barry K."/>
            <person name="Choi C."/>
            <person name="Clum A."/>
            <person name="Coughlan A.Y."/>
            <person name="Deshpande S."/>
            <person name="Douglass A.P."/>
            <person name="Hanson S.J."/>
            <person name="Klenk H.-P."/>
            <person name="Labutti K."/>
            <person name="Lapidus A."/>
            <person name="Lindquist E."/>
            <person name="Lipzen A."/>
            <person name="Meier-Kolthoff J.P."/>
            <person name="Ohm R.A."/>
            <person name="Otillar R.P."/>
            <person name="Pangilinan J."/>
            <person name="Peng Y."/>
            <person name="Rokas A."/>
            <person name="Rosa C.A."/>
            <person name="Scheuner C."/>
            <person name="Sibirny A.A."/>
            <person name="Slot J.C."/>
            <person name="Stielow J.B."/>
            <person name="Sun H."/>
            <person name="Kurtzman C.P."/>
            <person name="Blackwell M."/>
            <person name="Grigoriev I.V."/>
            <person name="Jeffries T.W."/>
        </authorList>
    </citation>
    <scope>NUCLEOTIDE SEQUENCE [LARGE SCALE GENOMIC DNA]</scope>
    <source>
        <strain evidence="7">NRRL Y-2460</strain>
    </source>
</reference>
<dbReference type="InterPro" id="IPR011419">
    <property type="entry name" value="ATP12_ATP_synth-F1-assembly"/>
</dbReference>
<evidence type="ECO:0000256" key="5">
    <source>
        <dbReference type="ARBA" id="ARBA00023186"/>
    </source>
</evidence>
<sequence>MISRRSSGLVTFKSFRVGAVSKGPSTNFPCAVSASLPLTFQTLKRYYAKEPNNDAPPFPPKEKLTQEKIERNVSPETKRLEKNLSKFWEKVGVEETDHGFEVQLDNKTIKTPLGNPLVLPKSKKTLAHLIAVEWKHLPNLSARSFSLPLTSTASRAIDLTKSHDLNDPDLIVKVGRIDDIKEDLLRYLDTDTLLVFSPALDCDGDLRPAQEKLYRPIIKSMEDYFAKSTGKDNVRLSYLDSDKDGLVGNVQTEETKEVIRLWMSGLNMWQMVALEKATLIAKSFLAGAAIIRANEKALAEEEEGILTIEEIAQAATLETIYQTKRWGEVEDTHDVDKVDVRRNLASASLIAYES</sequence>
<dbReference type="AlphaFoldDB" id="A0A1E4U2Y8"/>
<dbReference type="Proteomes" id="UP000094236">
    <property type="component" value="Unassembled WGS sequence"/>
</dbReference>
<comment type="similarity">
    <text evidence="2">Belongs to the ATP12 family.</text>
</comment>
<name>A0A1E4U2Y8_PACTA</name>
<gene>
    <name evidence="6" type="ORF">PACTADRAFT_48052</name>
</gene>
<accession>A0A1E4U2Y8</accession>
<dbReference type="GO" id="GO:0005759">
    <property type="term" value="C:mitochondrial matrix"/>
    <property type="evidence" value="ECO:0007669"/>
    <property type="project" value="EnsemblFungi"/>
</dbReference>
<protein>
    <recommendedName>
        <fullName evidence="8">ATP synthase mitochondrial F1 complex assembly factor 2</fullName>
    </recommendedName>
</protein>
<dbReference type="Gene3D" id="1.10.3580.10">
    <property type="entry name" value="ATP12 ATPase"/>
    <property type="match status" value="1"/>
</dbReference>
<dbReference type="InterPro" id="IPR042272">
    <property type="entry name" value="ATP12_ATP_synth-F1-assembly_N"/>
</dbReference>
<dbReference type="PANTHER" id="PTHR21013">
    <property type="entry name" value="ATP SYNTHASE MITOCHONDRIAL F1 COMPLEX ASSEMBLY FACTOR 2/ATP12 PROTEIN, MITOCHONDRIAL PRECURSOR"/>
    <property type="match status" value="1"/>
</dbReference>
<dbReference type="PANTHER" id="PTHR21013:SF10">
    <property type="entry name" value="ATP SYNTHASE MITOCHONDRIAL F1 COMPLEX ASSEMBLY FACTOR 2"/>
    <property type="match status" value="1"/>
</dbReference>
<keyword evidence="3" id="KW-0809">Transit peptide</keyword>
<dbReference type="Pfam" id="PF07542">
    <property type="entry name" value="ATP12"/>
    <property type="match status" value="1"/>
</dbReference>